<dbReference type="Proteomes" id="UP001485301">
    <property type="component" value="Chromosome"/>
</dbReference>
<evidence type="ECO:0000313" key="2">
    <source>
        <dbReference type="Proteomes" id="UP001485301"/>
    </source>
</evidence>
<proteinExistence type="predicted"/>
<reference evidence="1" key="1">
    <citation type="submission" date="2024-04" db="EMBL/GenBank/DDBJ databases">
        <title>Complete genome sequence of Sphingobacterium thalpophiium BAA-1094.</title>
        <authorList>
            <person name="Adaikpoh B.I."/>
        </authorList>
    </citation>
    <scope>NUCLEOTIDE SEQUENCE</scope>
    <source>
        <strain evidence="1">BAA-1094</strain>
    </source>
</reference>
<protein>
    <submittedName>
        <fullName evidence="1">Hsp70 family protein</fullName>
    </submittedName>
</protein>
<name>A0ACD5C7G6_9SPHI</name>
<keyword evidence="2" id="KW-1185">Reference proteome</keyword>
<sequence length="846" mass="94894">MARTKIDYGIDLGTTNSAISRIEGGEVEIIKSKDGNEKDTTPSCVSFNTKGHSTVGDPAYRKYREDSNKSLSKNSPLNSFVEFKRTMGTDKKYFVSNIDKELSSEELSAEILKHLKQYVQDEIVSAAVITVPAAFKNNQIDATRRAAKLAGFEHVEVLQEPVAAAMAYGLDNKKKDGFWLVFDFGGGTFDAALLKVEDGIMKVADTEGDNYLGGKNLDFAIVDEIILPYLEENYTIDSILEDDNKKQILRNAMKFYAEETKNILSSKENYNIYIDPGDIGEDDNGEEIEIDITVTQADLEKVLSPVFQKAVDISKKLLERNNLKGSSLDSLILVGGPTFSPIVRKMLEKQIRKPDTSVDPMTVVSKGAALYASTVNISEEIKEQTRDKSKIQIEIGHEASTVELEEYVTLKILADKTEGTIPEKVFAEITRSDKAWSSGKVEINEIGEVIETQLVEGKTNGFEVTLFDDKGNILESEPKEFTIIQGIGGLNSMQGLTLNWGIEIKKRETGKIEFRQVSGLEQNKSLPATGTANGLKTQKQIRPGMDSDFIKIPLYQGEHGADGTRAIYNEHVYDIIISGADLPALLPDNSDVDLTISIDRSQKVSIQAYFPYLDHTSEIEVPTDTVQSVETSWLSNEIRKAKGSIEELKEEGIQEDKLQKIESEINELERKFDNSKNDVDGKQEVLTNLRKTLKNIDELSETTEWPKLEEELKEEFYRLEKANKDLGNDRSTQVVNQLRNQLEEVFRNNNETEKIKLGKNLLEEINSVFVQLTLVYQLVGVVRNYSQNFGNYQWKNAQRARGAINEGLQIIGDQPTVDDLQPIVREIFDLLEEVDKPSDDINILWG</sequence>
<accession>A0ACD5C7G6</accession>
<evidence type="ECO:0000313" key="1">
    <source>
        <dbReference type="EMBL" id="WZN57801.1"/>
    </source>
</evidence>
<dbReference type="EMBL" id="CP151087">
    <property type="protein sequence ID" value="WZN57801.1"/>
    <property type="molecule type" value="Genomic_DNA"/>
</dbReference>
<organism evidence="1 2">
    <name type="scientific">Sphingobacterium thalpophilum</name>
    <dbReference type="NCBI Taxonomy" id="259"/>
    <lineage>
        <taxon>Bacteria</taxon>
        <taxon>Pseudomonadati</taxon>
        <taxon>Bacteroidota</taxon>
        <taxon>Sphingobacteriia</taxon>
        <taxon>Sphingobacteriales</taxon>
        <taxon>Sphingobacteriaceae</taxon>
        <taxon>Sphingobacterium</taxon>
    </lineage>
</organism>
<gene>
    <name evidence="1" type="ORF">AACH28_09715</name>
</gene>